<evidence type="ECO:0000256" key="3">
    <source>
        <dbReference type="ARBA" id="ARBA00023163"/>
    </source>
</evidence>
<sequence>MNATSSDVAKHAGVSRATVSQVLNGYAERFAPETAAKVFASAAALGYEPSAAGRALRRGSSDFVVALLPHTTFGGNLQDLFEQMTVTLADHGYTLVLRMSGSAASTLDRMIAGMKPAAVFSLTPFTSAEQEVLRRRNVLAVDPPSVSAVDYNRAIGRMQGLTLVDAGHRRLAFAHLRDERQDPFGFAREEGIRDVAHERGLDDPQVIDVSIDLDSALSALDALTTPGIAVACYNDDVAMSLLAAARVRGLEVPRDVAVIGMDRSDLSRIALPRLTTIEYDIVAAASAGVASLLKALGAGAPLPASTPAFLSLIPGDTV</sequence>
<keyword evidence="6" id="KW-1185">Reference proteome</keyword>
<dbReference type="CDD" id="cd01392">
    <property type="entry name" value="HTH_LacI"/>
    <property type="match status" value="1"/>
</dbReference>
<evidence type="ECO:0000313" key="6">
    <source>
        <dbReference type="Proteomes" id="UP001501343"/>
    </source>
</evidence>
<dbReference type="PROSITE" id="PS50932">
    <property type="entry name" value="HTH_LACI_2"/>
    <property type="match status" value="1"/>
</dbReference>
<protein>
    <submittedName>
        <fullName evidence="5">LacI family DNA-binding transcriptional regulator</fullName>
    </submittedName>
</protein>
<reference evidence="5 6" key="1">
    <citation type="journal article" date="2019" name="Int. J. Syst. Evol. Microbiol.">
        <title>The Global Catalogue of Microorganisms (GCM) 10K type strain sequencing project: providing services to taxonomists for standard genome sequencing and annotation.</title>
        <authorList>
            <consortium name="The Broad Institute Genomics Platform"/>
            <consortium name="The Broad Institute Genome Sequencing Center for Infectious Disease"/>
            <person name="Wu L."/>
            <person name="Ma J."/>
        </authorList>
    </citation>
    <scope>NUCLEOTIDE SEQUENCE [LARGE SCALE GENOMIC DNA]</scope>
    <source>
        <strain evidence="5 6">JCM 14900</strain>
    </source>
</reference>
<evidence type="ECO:0000313" key="5">
    <source>
        <dbReference type="EMBL" id="GAA1930847.1"/>
    </source>
</evidence>
<feature type="domain" description="HTH lacI-type" evidence="4">
    <location>
        <begin position="3"/>
        <end position="58"/>
    </location>
</feature>
<dbReference type="Gene3D" id="3.40.50.2300">
    <property type="match status" value="2"/>
</dbReference>
<dbReference type="InterPro" id="IPR010982">
    <property type="entry name" value="Lambda_DNA-bd_dom_sf"/>
</dbReference>
<accession>A0ABN2PSA0</accession>
<proteinExistence type="predicted"/>
<evidence type="ECO:0000256" key="2">
    <source>
        <dbReference type="ARBA" id="ARBA00023125"/>
    </source>
</evidence>
<name>A0ABN2PSA0_9MICO</name>
<dbReference type="SMART" id="SM00354">
    <property type="entry name" value="HTH_LACI"/>
    <property type="match status" value="1"/>
</dbReference>
<dbReference type="EMBL" id="BAAAOF010000004">
    <property type="protein sequence ID" value="GAA1930847.1"/>
    <property type="molecule type" value="Genomic_DNA"/>
</dbReference>
<dbReference type="GO" id="GO:0003677">
    <property type="term" value="F:DNA binding"/>
    <property type="evidence" value="ECO:0007669"/>
    <property type="project" value="UniProtKB-KW"/>
</dbReference>
<dbReference type="Proteomes" id="UP001501343">
    <property type="component" value="Unassembled WGS sequence"/>
</dbReference>
<dbReference type="PANTHER" id="PTHR30146:SF153">
    <property type="entry name" value="LACTOSE OPERON REPRESSOR"/>
    <property type="match status" value="1"/>
</dbReference>
<dbReference type="CDD" id="cd06267">
    <property type="entry name" value="PBP1_LacI_sugar_binding-like"/>
    <property type="match status" value="1"/>
</dbReference>
<dbReference type="SUPFAM" id="SSF47413">
    <property type="entry name" value="lambda repressor-like DNA-binding domains"/>
    <property type="match status" value="1"/>
</dbReference>
<keyword evidence="3" id="KW-0804">Transcription</keyword>
<dbReference type="InterPro" id="IPR000843">
    <property type="entry name" value="HTH_LacI"/>
</dbReference>
<gene>
    <name evidence="5" type="ORF">GCM10009775_23640</name>
</gene>
<comment type="caution">
    <text evidence="5">The sequence shown here is derived from an EMBL/GenBank/DDBJ whole genome shotgun (WGS) entry which is preliminary data.</text>
</comment>
<keyword evidence="1" id="KW-0805">Transcription regulation</keyword>
<keyword evidence="2 5" id="KW-0238">DNA-binding</keyword>
<evidence type="ECO:0000259" key="4">
    <source>
        <dbReference type="PROSITE" id="PS50932"/>
    </source>
</evidence>
<dbReference type="SUPFAM" id="SSF53822">
    <property type="entry name" value="Periplasmic binding protein-like I"/>
    <property type="match status" value="1"/>
</dbReference>
<dbReference type="PANTHER" id="PTHR30146">
    <property type="entry name" value="LACI-RELATED TRANSCRIPTIONAL REPRESSOR"/>
    <property type="match status" value="1"/>
</dbReference>
<dbReference type="Pfam" id="PF13377">
    <property type="entry name" value="Peripla_BP_3"/>
    <property type="match status" value="1"/>
</dbReference>
<dbReference type="InterPro" id="IPR046335">
    <property type="entry name" value="LacI/GalR-like_sensor"/>
</dbReference>
<evidence type="ECO:0000256" key="1">
    <source>
        <dbReference type="ARBA" id="ARBA00023015"/>
    </source>
</evidence>
<organism evidence="5 6">
    <name type="scientific">Microbacterium aoyamense</name>
    <dbReference type="NCBI Taxonomy" id="344166"/>
    <lineage>
        <taxon>Bacteria</taxon>
        <taxon>Bacillati</taxon>
        <taxon>Actinomycetota</taxon>
        <taxon>Actinomycetes</taxon>
        <taxon>Micrococcales</taxon>
        <taxon>Microbacteriaceae</taxon>
        <taxon>Microbacterium</taxon>
    </lineage>
</organism>
<dbReference type="Pfam" id="PF00356">
    <property type="entry name" value="LacI"/>
    <property type="match status" value="1"/>
</dbReference>
<dbReference type="InterPro" id="IPR028082">
    <property type="entry name" value="Peripla_BP_I"/>
</dbReference>
<dbReference type="Gene3D" id="1.10.260.40">
    <property type="entry name" value="lambda repressor-like DNA-binding domains"/>
    <property type="match status" value="1"/>
</dbReference>